<dbReference type="PANTHER" id="PTHR34047:SF8">
    <property type="entry name" value="PROTEIN YKFC"/>
    <property type="match status" value="1"/>
</dbReference>
<proteinExistence type="inferred from homology"/>
<keyword evidence="3" id="KW-0548">Nucleotidyltransferase</keyword>
<dbReference type="SUPFAM" id="SSF56672">
    <property type="entry name" value="DNA/RNA polymerases"/>
    <property type="match status" value="1"/>
</dbReference>
<sequence length="151" mass="17441">MRKQMTAKAGALRGDADRWTSIDWKEAHQQVRRLQVRIAKAVKENRWNKVRGLQYLLTHSSYAKLLAVKRVTSNKGKKTPGVDGVLWQSARAKWRAVLSLRRRGYRPQPLRRIYIPKKNGKKRPLSIPIMTDRAQQALYKLALAPVAETMK</sequence>
<evidence type="ECO:0000313" key="3">
    <source>
        <dbReference type="EMBL" id="MBC8359799.1"/>
    </source>
</evidence>
<keyword evidence="3" id="KW-0695">RNA-directed DNA polymerase</keyword>
<evidence type="ECO:0000259" key="2">
    <source>
        <dbReference type="Pfam" id="PF13655"/>
    </source>
</evidence>
<feature type="domain" description="Reverse transcriptase N-terminal" evidence="2">
    <location>
        <begin position="19"/>
        <end position="100"/>
    </location>
</feature>
<dbReference type="InterPro" id="IPR051083">
    <property type="entry name" value="GrpII_Intron_Splice-Mob/Def"/>
</dbReference>
<comment type="caution">
    <text evidence="3">The sequence shown here is derived from an EMBL/GenBank/DDBJ whole genome shotgun (WGS) entry which is preliminary data.</text>
</comment>
<accession>A0A8J6TK04</accession>
<gene>
    <name evidence="3" type="ORF">H8E23_00165</name>
</gene>
<name>A0A8J6TK04_9BACT</name>
<protein>
    <submittedName>
        <fullName evidence="3">Reverse transcriptase N-terminal domain-containing protein</fullName>
    </submittedName>
</protein>
<keyword evidence="3" id="KW-0808">Transferase</keyword>
<dbReference type="InterPro" id="IPR025960">
    <property type="entry name" value="RVT_N"/>
</dbReference>
<evidence type="ECO:0000313" key="4">
    <source>
        <dbReference type="Proteomes" id="UP000603434"/>
    </source>
</evidence>
<evidence type="ECO:0000256" key="1">
    <source>
        <dbReference type="ARBA" id="ARBA00034120"/>
    </source>
</evidence>
<dbReference type="PANTHER" id="PTHR34047">
    <property type="entry name" value="NUCLEAR INTRON MATURASE 1, MITOCHONDRIAL-RELATED"/>
    <property type="match status" value="1"/>
</dbReference>
<dbReference type="Proteomes" id="UP000603434">
    <property type="component" value="Unassembled WGS sequence"/>
</dbReference>
<dbReference type="AlphaFoldDB" id="A0A8J6TK04"/>
<comment type="similarity">
    <text evidence="1">Belongs to the bacterial reverse transcriptase family.</text>
</comment>
<dbReference type="Pfam" id="PF13655">
    <property type="entry name" value="RVT_N"/>
    <property type="match status" value="1"/>
</dbReference>
<organism evidence="3 4">
    <name type="scientific">Candidatus Desulfatibia profunda</name>
    <dbReference type="NCBI Taxonomy" id="2841695"/>
    <lineage>
        <taxon>Bacteria</taxon>
        <taxon>Pseudomonadati</taxon>
        <taxon>Thermodesulfobacteriota</taxon>
        <taxon>Desulfobacteria</taxon>
        <taxon>Desulfobacterales</taxon>
        <taxon>Desulfobacterales incertae sedis</taxon>
        <taxon>Candidatus Desulfatibia</taxon>
    </lineage>
</organism>
<dbReference type="InterPro" id="IPR043502">
    <property type="entry name" value="DNA/RNA_pol_sf"/>
</dbReference>
<dbReference type="GO" id="GO:0003964">
    <property type="term" value="F:RNA-directed DNA polymerase activity"/>
    <property type="evidence" value="ECO:0007669"/>
    <property type="project" value="UniProtKB-KW"/>
</dbReference>
<reference evidence="3 4" key="1">
    <citation type="submission" date="2020-08" db="EMBL/GenBank/DDBJ databases">
        <title>Bridging the membrane lipid divide: bacteria of the FCB group superphylum have the potential to synthesize archaeal ether lipids.</title>
        <authorList>
            <person name="Villanueva L."/>
            <person name="Von Meijenfeldt F.A.B."/>
            <person name="Westbye A.B."/>
            <person name="Yadav S."/>
            <person name="Hopmans E.C."/>
            <person name="Dutilh B.E."/>
            <person name="Sinninghe Damste J.S."/>
        </authorList>
    </citation>
    <scope>NUCLEOTIDE SEQUENCE [LARGE SCALE GENOMIC DNA]</scope>
    <source>
        <strain evidence="3">NIOZ-UU30</strain>
    </source>
</reference>
<dbReference type="EMBL" id="JACNJH010000011">
    <property type="protein sequence ID" value="MBC8359799.1"/>
    <property type="molecule type" value="Genomic_DNA"/>
</dbReference>